<evidence type="ECO:0000256" key="2">
    <source>
        <dbReference type="ARBA" id="ARBA00022801"/>
    </source>
</evidence>
<comment type="similarity">
    <text evidence="1">Belongs to the ADP-ribosylglycohydrolase family.</text>
</comment>
<name>A0A7G6WS24_9ACTN</name>
<keyword evidence="3" id="KW-0460">Magnesium</keyword>
<dbReference type="Proteomes" id="UP000515563">
    <property type="component" value="Chromosome"/>
</dbReference>
<evidence type="ECO:0000256" key="3">
    <source>
        <dbReference type="PIRSR" id="PIRSR605502-1"/>
    </source>
</evidence>
<feature type="binding site" evidence="3">
    <location>
        <position position="49"/>
    </location>
    <ligand>
        <name>Mg(2+)</name>
        <dbReference type="ChEBI" id="CHEBI:18420"/>
        <label>1</label>
    </ligand>
</feature>
<protein>
    <submittedName>
        <fullName evidence="4">ADP-ribosylglycohydrolase family protein</fullName>
    </submittedName>
</protein>
<keyword evidence="3" id="KW-0479">Metal-binding</keyword>
<comment type="cofactor">
    <cofactor evidence="3">
        <name>Mg(2+)</name>
        <dbReference type="ChEBI" id="CHEBI:18420"/>
    </cofactor>
    <text evidence="3">Binds 2 magnesium ions per subunit.</text>
</comment>
<dbReference type="InterPro" id="IPR036705">
    <property type="entry name" value="Ribosyl_crysJ1_sf"/>
</dbReference>
<keyword evidence="5" id="KW-1185">Reference proteome</keyword>
<feature type="binding site" evidence="3">
    <location>
        <position position="48"/>
    </location>
    <ligand>
        <name>Mg(2+)</name>
        <dbReference type="ChEBI" id="CHEBI:18420"/>
        <label>1</label>
    </ligand>
</feature>
<dbReference type="GO" id="GO:0016787">
    <property type="term" value="F:hydrolase activity"/>
    <property type="evidence" value="ECO:0007669"/>
    <property type="project" value="UniProtKB-KW"/>
</dbReference>
<dbReference type="PANTHER" id="PTHR16222:SF24">
    <property type="entry name" value="ADP-RIBOSYLHYDROLASE ARH3"/>
    <property type="match status" value="1"/>
</dbReference>
<evidence type="ECO:0000313" key="4">
    <source>
        <dbReference type="EMBL" id="QNE16789.1"/>
    </source>
</evidence>
<dbReference type="AlphaFoldDB" id="A0A7G6WS24"/>
<keyword evidence="2 4" id="KW-0378">Hydrolase</keyword>
<feature type="binding site" evidence="3">
    <location>
        <position position="47"/>
    </location>
    <ligand>
        <name>Mg(2+)</name>
        <dbReference type="ChEBI" id="CHEBI:18420"/>
        <label>1</label>
    </ligand>
</feature>
<dbReference type="EMBL" id="CP043661">
    <property type="protein sequence ID" value="QNE16789.1"/>
    <property type="molecule type" value="Genomic_DNA"/>
</dbReference>
<organism evidence="4 5">
    <name type="scientific">Kribbella qitaiheensis</name>
    <dbReference type="NCBI Taxonomy" id="1544730"/>
    <lineage>
        <taxon>Bacteria</taxon>
        <taxon>Bacillati</taxon>
        <taxon>Actinomycetota</taxon>
        <taxon>Actinomycetes</taxon>
        <taxon>Propionibacteriales</taxon>
        <taxon>Kribbellaceae</taxon>
        <taxon>Kribbella</taxon>
    </lineage>
</organism>
<dbReference type="PANTHER" id="PTHR16222">
    <property type="entry name" value="ADP-RIBOSYLGLYCOHYDROLASE"/>
    <property type="match status" value="1"/>
</dbReference>
<reference evidence="5" key="1">
    <citation type="submission" date="2019-09" db="EMBL/GenBank/DDBJ databases">
        <title>Antimicrobial potential of Antarctic Bacteria.</title>
        <authorList>
            <person name="Benaud N."/>
            <person name="Edwards R.J."/>
            <person name="Ferrari B.C."/>
        </authorList>
    </citation>
    <scope>NUCLEOTIDE SEQUENCE [LARGE SCALE GENOMIC DNA]</scope>
    <source>
        <strain evidence="5">SPB151</strain>
    </source>
</reference>
<proteinExistence type="inferred from homology"/>
<dbReference type="Gene3D" id="1.10.4080.10">
    <property type="entry name" value="ADP-ribosylation/Crystallin J1"/>
    <property type="match status" value="1"/>
</dbReference>
<dbReference type="SUPFAM" id="SSF101478">
    <property type="entry name" value="ADP-ribosylglycohydrolase"/>
    <property type="match status" value="1"/>
</dbReference>
<evidence type="ECO:0000313" key="5">
    <source>
        <dbReference type="Proteomes" id="UP000515563"/>
    </source>
</evidence>
<dbReference type="KEGG" id="kqi:F1D05_01350"/>
<accession>A0A7G6WS24</accession>
<reference evidence="4 5" key="2">
    <citation type="journal article" date="2020" name="Microbiol. Resour. Announc.">
        <title>Antarctic desert soil bacteria exhibit high novel natural product potential, evaluated through long-read genome sequencing and comparative genomics.</title>
        <authorList>
            <person name="Benaud N."/>
            <person name="Edwards R.J."/>
            <person name="Amos T.G."/>
            <person name="D'Agostino P.M."/>
            <person name="Gutierrez-Chavez C."/>
            <person name="Montgomery K."/>
            <person name="Nicetic I."/>
            <person name="Ferrari B.C."/>
        </authorList>
    </citation>
    <scope>NUCLEOTIDE SEQUENCE [LARGE SCALE GENOMIC DNA]</scope>
    <source>
        <strain evidence="4 5">SPB151</strain>
    </source>
</reference>
<dbReference type="Pfam" id="PF03747">
    <property type="entry name" value="ADP_ribosyl_GH"/>
    <property type="match status" value="1"/>
</dbReference>
<sequence>MLVELAVGDAYGAGFEYADPAFVATHNTVRGYVQHPTHAGIGPGAYTDDTQMTIAVAEHLISAEPWTGERLADRFVTAFRRDRREGYAGGFYRLLSEVQDGAELLARIDPSSDKSGAAMRAGPVGLLPTVADVLHHSAVQARVTHDTPAGIEAAQAAALAVHYCHYELGPLAQLGPWIDRQVQSVGGRGGWSQPWRGKVGAQGWMSVRAAITAMTKSTSLSDILRSCVAFTGDVDTVATVALGAASRSPLVVQDLPNVLRRGLENGPYGRGYLWNLDARLLSCTSPLADPAGPSVVGLWGDDSLFQGATEADRVAFVADGTGWFEHANAFATEVERFNWEQLPAGRIRIAFTRYLYLESGKSPEAKEHWHSERLLTARVGRGTDAIDGEATVLTLEAASERPRRFALVRADVTAAADPAGPID</sequence>
<dbReference type="GO" id="GO:0046872">
    <property type="term" value="F:metal ion binding"/>
    <property type="evidence" value="ECO:0007669"/>
    <property type="project" value="UniProtKB-KW"/>
</dbReference>
<gene>
    <name evidence="4" type="ORF">F1D05_01350</name>
</gene>
<dbReference type="InterPro" id="IPR005502">
    <property type="entry name" value="Ribosyl_crysJ1"/>
</dbReference>
<evidence type="ECO:0000256" key="1">
    <source>
        <dbReference type="ARBA" id="ARBA00010702"/>
    </source>
</evidence>
<dbReference type="InterPro" id="IPR050792">
    <property type="entry name" value="ADP-ribosylglycohydrolase"/>
</dbReference>